<proteinExistence type="predicted"/>
<feature type="chain" id="PRO_5046320795" evidence="1">
    <location>
        <begin position="18"/>
        <end position="117"/>
    </location>
</feature>
<evidence type="ECO:0000313" key="3">
    <source>
        <dbReference type="Proteomes" id="UP001595962"/>
    </source>
</evidence>
<reference evidence="3" key="1">
    <citation type="journal article" date="2019" name="Int. J. Syst. Evol. Microbiol.">
        <title>The Global Catalogue of Microorganisms (GCM) 10K type strain sequencing project: providing services to taxonomists for standard genome sequencing and annotation.</title>
        <authorList>
            <consortium name="The Broad Institute Genomics Platform"/>
            <consortium name="The Broad Institute Genome Sequencing Center for Infectious Disease"/>
            <person name="Wu L."/>
            <person name="Ma J."/>
        </authorList>
    </citation>
    <scope>NUCLEOTIDE SEQUENCE [LARGE SCALE GENOMIC DNA]</scope>
    <source>
        <strain evidence="3">DT28</strain>
    </source>
</reference>
<protein>
    <submittedName>
        <fullName evidence="2">Uncharacterized protein</fullName>
    </submittedName>
</protein>
<keyword evidence="3" id="KW-1185">Reference proteome</keyword>
<gene>
    <name evidence="2" type="ORF">ACFO3I_05640</name>
</gene>
<dbReference type="EMBL" id="JBHSGB010000005">
    <property type="protein sequence ID" value="MFC4654504.1"/>
    <property type="molecule type" value="Genomic_DNA"/>
</dbReference>
<organism evidence="2 3">
    <name type="scientific">Rheinheimera marina</name>
    <dbReference type="NCBI Taxonomy" id="1774958"/>
    <lineage>
        <taxon>Bacteria</taxon>
        <taxon>Pseudomonadati</taxon>
        <taxon>Pseudomonadota</taxon>
        <taxon>Gammaproteobacteria</taxon>
        <taxon>Chromatiales</taxon>
        <taxon>Chromatiaceae</taxon>
        <taxon>Rheinheimera</taxon>
    </lineage>
</organism>
<feature type="signal peptide" evidence="1">
    <location>
        <begin position="1"/>
        <end position="17"/>
    </location>
</feature>
<name>A0ABV9JJF7_9GAMM</name>
<dbReference type="Proteomes" id="UP001595962">
    <property type="component" value="Unassembled WGS sequence"/>
</dbReference>
<dbReference type="RefSeq" id="WP_377332441.1">
    <property type="nucleotide sequence ID" value="NZ_JBHSGB010000005.1"/>
</dbReference>
<evidence type="ECO:0000313" key="2">
    <source>
        <dbReference type="EMBL" id="MFC4654504.1"/>
    </source>
</evidence>
<accession>A0ABV9JJF7</accession>
<evidence type="ECO:0000256" key="1">
    <source>
        <dbReference type="SAM" id="SignalP"/>
    </source>
</evidence>
<keyword evidence="1" id="KW-0732">Signal</keyword>
<comment type="caution">
    <text evidence="2">The sequence shown here is derived from an EMBL/GenBank/DDBJ whole genome shotgun (WGS) entry which is preliminary data.</text>
</comment>
<sequence length="117" mass="12836">MKKLFLPLILLSGAASAASMECMVDTAAYDEWQVGYCSAMEFTFDNNTNLALWRITGVTKTVSQVLWSDATSGCAASALSCNKQIRPYHEHLGKATILYSDGTWEQVQATAHFETGF</sequence>